<dbReference type="Proteomes" id="UP000034329">
    <property type="component" value="Unassembled WGS sequence"/>
</dbReference>
<organism evidence="1 2">
    <name type="scientific">Candidatus Woesebacteria bacterium GW2011_GWB1_45_5</name>
    <dbReference type="NCBI Taxonomy" id="1618581"/>
    <lineage>
        <taxon>Bacteria</taxon>
        <taxon>Candidatus Woeseibacteriota</taxon>
    </lineage>
</organism>
<dbReference type="EMBL" id="LCLA01000037">
    <property type="protein sequence ID" value="KKU09566.1"/>
    <property type="molecule type" value="Genomic_DNA"/>
</dbReference>
<comment type="caution">
    <text evidence="1">The sequence shown here is derived from an EMBL/GenBank/DDBJ whole genome shotgun (WGS) entry which is preliminary data.</text>
</comment>
<reference evidence="1 2" key="1">
    <citation type="journal article" date="2015" name="Nature">
        <title>rRNA introns, odd ribosomes, and small enigmatic genomes across a large radiation of phyla.</title>
        <authorList>
            <person name="Brown C.T."/>
            <person name="Hug L.A."/>
            <person name="Thomas B.C."/>
            <person name="Sharon I."/>
            <person name="Castelle C.J."/>
            <person name="Singh A."/>
            <person name="Wilkins M.J."/>
            <person name="Williams K.H."/>
            <person name="Banfield J.F."/>
        </authorList>
    </citation>
    <scope>NUCLEOTIDE SEQUENCE [LARGE SCALE GENOMIC DNA]</scope>
</reference>
<proteinExistence type="predicted"/>
<gene>
    <name evidence="1" type="ORF">UX13_C0037G0015</name>
</gene>
<evidence type="ECO:0000313" key="1">
    <source>
        <dbReference type="EMBL" id="KKU09566.1"/>
    </source>
</evidence>
<protein>
    <submittedName>
        <fullName evidence="1">Uncharacterized protein</fullName>
    </submittedName>
</protein>
<name>A0A0G1MMJ6_9BACT</name>
<dbReference type="AlphaFoldDB" id="A0A0G1MMJ6"/>
<sequence length="63" mass="6749">MALLWRKDDRASLDLSSGVRKVQAAESRVPGASPGRAWGNLGLASESHRNYVGPSTLKVKGNE</sequence>
<evidence type="ECO:0000313" key="2">
    <source>
        <dbReference type="Proteomes" id="UP000034329"/>
    </source>
</evidence>
<accession>A0A0G1MMJ6</accession>